<gene>
    <name evidence="4" type="ORF">CEW83_14300</name>
</gene>
<evidence type="ECO:0000313" key="4">
    <source>
        <dbReference type="EMBL" id="AWI76241.1"/>
    </source>
</evidence>
<dbReference type="Proteomes" id="UP000244930">
    <property type="component" value="Chromosome"/>
</dbReference>
<proteinExistence type="predicted"/>
<dbReference type="KEGG" id="acom:CEW83_14300"/>
<dbReference type="Pfam" id="PF13240">
    <property type="entry name" value="Zn_Ribbon_1"/>
    <property type="match status" value="1"/>
</dbReference>
<organism evidence="4 5">
    <name type="scientific">Parazoarcus communis</name>
    <dbReference type="NCBI Taxonomy" id="41977"/>
    <lineage>
        <taxon>Bacteria</taxon>
        <taxon>Pseudomonadati</taxon>
        <taxon>Pseudomonadota</taxon>
        <taxon>Betaproteobacteria</taxon>
        <taxon>Rhodocyclales</taxon>
        <taxon>Zoogloeaceae</taxon>
        <taxon>Parazoarcus</taxon>
    </lineage>
</organism>
<keyword evidence="2" id="KW-0812">Transmembrane</keyword>
<dbReference type="InterPro" id="IPR026870">
    <property type="entry name" value="Zinc_ribbon_dom"/>
</dbReference>
<keyword evidence="5" id="KW-1185">Reference proteome</keyword>
<sequence>MQLSCMSLVRRCCAGANAGIRGEPSPGCAGGADDAVAVDEYCLHYVGVNEMSAVMKCSACGNEVRSDARFCSHCGARTKVAANTGVSPYELPWDAGQAGVDTPDFHAEDTIIPDFMPPTPAPADTVDDVFAGVAQTVAPAAGAVTGNAAASTGRKRVLAAALLVLLLAAGSFYLFSAADEAPVPAPETAAAVQPEGVPVSPELHAEAEAEATAKAEETVALAPPASTDEAVAQPELTPASPPDPVVEPEKPAPRAKSTETVQRKAAPAQPAPAPRPASPAHSWLASLKADLAACDAESFFPRIACREKARWKYCAPERWNTVPECEVDSSKR</sequence>
<feature type="transmembrane region" description="Helical" evidence="2">
    <location>
        <begin position="157"/>
        <end position="175"/>
    </location>
</feature>
<keyword evidence="2" id="KW-1133">Transmembrane helix</keyword>
<feature type="domain" description="Zinc-ribbon" evidence="3">
    <location>
        <begin position="56"/>
        <end position="77"/>
    </location>
</feature>
<protein>
    <recommendedName>
        <fullName evidence="3">Zinc-ribbon domain-containing protein</fullName>
    </recommendedName>
</protein>
<evidence type="ECO:0000256" key="1">
    <source>
        <dbReference type="SAM" id="MobiDB-lite"/>
    </source>
</evidence>
<dbReference type="EMBL" id="CP022187">
    <property type="protein sequence ID" value="AWI76241.1"/>
    <property type="molecule type" value="Genomic_DNA"/>
</dbReference>
<evidence type="ECO:0000313" key="5">
    <source>
        <dbReference type="Proteomes" id="UP000244930"/>
    </source>
</evidence>
<evidence type="ECO:0000259" key="3">
    <source>
        <dbReference type="Pfam" id="PF13240"/>
    </source>
</evidence>
<dbReference type="AlphaFoldDB" id="A0A2U8GRQ2"/>
<evidence type="ECO:0000256" key="2">
    <source>
        <dbReference type="SAM" id="Phobius"/>
    </source>
</evidence>
<name>A0A2U8GRQ2_9RHOO</name>
<reference evidence="4 5" key="1">
    <citation type="submission" date="2017-06" db="EMBL/GenBank/DDBJ databases">
        <title>Azoarcus.</title>
        <authorList>
            <person name="Woo J.-H."/>
            <person name="Kim H.-S."/>
        </authorList>
    </citation>
    <scope>NUCLEOTIDE SEQUENCE [LARGE SCALE GENOMIC DNA]</scope>
    <source>
        <strain evidence="4 5">TSPY31</strain>
    </source>
</reference>
<feature type="region of interest" description="Disordered" evidence="1">
    <location>
        <begin position="224"/>
        <end position="280"/>
    </location>
</feature>
<accession>A0A2U8GRQ2</accession>
<keyword evidence="2" id="KW-0472">Membrane</keyword>